<sequence>MPNEMRIESNDVQNGYIYKELNNRLSYMEKNMEQLFNLLSVINSSGIELSQLTNLIKDIQSKANIEYVKNHVEDSKRHLNDIKVLDWDSKYSKPINGIPESDLDGDVRRKLNDIRESEDGSLIGVLKYSELIGNSSNHSFVIRHNLGTDDINVSVWDEETKDLVMTNVSIEDANTIRINFLSVPSPNQYKVIVIG</sequence>
<dbReference type="EMBL" id="KU878088">
    <property type="protein sequence ID" value="AMS01361.1"/>
    <property type="molecule type" value="Genomic_DNA"/>
</dbReference>
<dbReference type="GeneID" id="29058995"/>
<evidence type="ECO:0000313" key="1">
    <source>
        <dbReference type="EMBL" id="AMS01361.1"/>
    </source>
</evidence>
<dbReference type="RefSeq" id="YP_009283181.1">
    <property type="nucleotide sequence ID" value="NC_031039.1"/>
</dbReference>
<evidence type="ECO:0000313" key="2">
    <source>
        <dbReference type="Proteomes" id="UP000202618"/>
    </source>
</evidence>
<reference evidence="1 2" key="1">
    <citation type="journal article" date="2016" name="Virology">
        <title>The genome of AR9, a giant transducing Bacillus phage encoding two multisubunit RNA polymerases.</title>
        <authorList>
            <person name="Lavysh D."/>
            <person name="Sokolova M."/>
            <person name="Minakhin L."/>
            <person name="Yakunina M."/>
            <person name="Artamonova T."/>
            <person name="Kozyavkin S."/>
            <person name="Makarova K.S."/>
            <person name="Koonin E.V."/>
            <person name="Severinov K."/>
        </authorList>
    </citation>
    <scope>NUCLEOTIDE SEQUENCE [LARGE SCALE GENOMIC DNA]</scope>
</reference>
<protein>
    <submittedName>
        <fullName evidence="1">Virion protein</fullName>
    </submittedName>
</protein>
<organism evidence="1 2">
    <name type="scientific">Bacillus phage AR9</name>
    <dbReference type="NCBI Taxonomy" id="1815509"/>
    <lineage>
        <taxon>Viruses</taxon>
        <taxon>Duplodnaviria</taxon>
        <taxon>Heunggongvirae</taxon>
        <taxon>Uroviricota</taxon>
        <taxon>Caudoviricetes</taxon>
        <taxon>Takahashivirus</taxon>
        <taxon>Bacillus phage PBS1</taxon>
    </lineage>
</organism>
<accession>A0A172JII7</accession>
<dbReference type="KEGG" id="vg:29058995"/>
<dbReference type="Proteomes" id="UP000202618">
    <property type="component" value="Segment"/>
</dbReference>
<gene>
    <name evidence="1" type="ORF">AR9_g277</name>
</gene>
<proteinExistence type="predicted"/>
<name>A0A172JII7_BPPB1</name>